<evidence type="ECO:0000313" key="1">
    <source>
        <dbReference type="EMBL" id="KAF0900891.1"/>
    </source>
</evidence>
<proteinExistence type="predicted"/>
<comment type="caution">
    <text evidence="1">The sequence shown here is derived from an EMBL/GenBank/DDBJ whole genome shotgun (WGS) entry which is preliminary data.</text>
</comment>
<reference evidence="1 2" key="1">
    <citation type="submission" date="2019-11" db="EMBL/GenBank/DDBJ databases">
        <title>Whole genome sequence of Oryza granulata.</title>
        <authorList>
            <person name="Li W."/>
        </authorList>
    </citation>
    <scope>NUCLEOTIDE SEQUENCE [LARGE SCALE GENOMIC DNA]</scope>
    <source>
        <strain evidence="2">cv. Menghai</strain>
        <tissue evidence="1">Leaf</tissue>
    </source>
</reference>
<dbReference type="AlphaFoldDB" id="A0A6G1CLD3"/>
<dbReference type="Proteomes" id="UP000479710">
    <property type="component" value="Unassembled WGS sequence"/>
</dbReference>
<sequence length="72" mass="8652">MDHDPFVFYKDEDDDLETFLHRIAWSPLHQYGLPLRAVVELPTMPSWSFFSTPLHHRHQDLHPYRHLARSSL</sequence>
<evidence type="ECO:0000313" key="2">
    <source>
        <dbReference type="Proteomes" id="UP000479710"/>
    </source>
</evidence>
<organism evidence="1 2">
    <name type="scientific">Oryza meyeriana var. granulata</name>
    <dbReference type="NCBI Taxonomy" id="110450"/>
    <lineage>
        <taxon>Eukaryota</taxon>
        <taxon>Viridiplantae</taxon>
        <taxon>Streptophyta</taxon>
        <taxon>Embryophyta</taxon>
        <taxon>Tracheophyta</taxon>
        <taxon>Spermatophyta</taxon>
        <taxon>Magnoliopsida</taxon>
        <taxon>Liliopsida</taxon>
        <taxon>Poales</taxon>
        <taxon>Poaceae</taxon>
        <taxon>BOP clade</taxon>
        <taxon>Oryzoideae</taxon>
        <taxon>Oryzeae</taxon>
        <taxon>Oryzinae</taxon>
        <taxon>Oryza</taxon>
        <taxon>Oryza meyeriana</taxon>
    </lineage>
</organism>
<dbReference type="EMBL" id="SPHZ02000009">
    <property type="protein sequence ID" value="KAF0900891.1"/>
    <property type="molecule type" value="Genomic_DNA"/>
</dbReference>
<gene>
    <name evidence="1" type="ORF">E2562_036710</name>
</gene>
<protein>
    <submittedName>
        <fullName evidence="1">Uncharacterized protein</fullName>
    </submittedName>
</protein>
<accession>A0A6G1CLD3</accession>
<name>A0A6G1CLD3_9ORYZ</name>
<keyword evidence="2" id="KW-1185">Reference proteome</keyword>